<proteinExistence type="predicted"/>
<evidence type="ECO:0000256" key="2">
    <source>
        <dbReference type="SAM" id="SignalP"/>
    </source>
</evidence>
<reference evidence="4" key="1">
    <citation type="submission" date="2006-02" db="EMBL/GenBank/DDBJ databases">
        <title>Complete sequence of chromosome of Rhodoferax ferrireducens DSM 15236.</title>
        <authorList>
            <person name="Copeland A."/>
            <person name="Lucas S."/>
            <person name="Lapidus A."/>
            <person name="Barry K."/>
            <person name="Detter J.C."/>
            <person name="Glavina del Rio T."/>
            <person name="Hammon N."/>
            <person name="Israni S."/>
            <person name="Pitluck S."/>
            <person name="Brettin T."/>
            <person name="Bruce D."/>
            <person name="Han C."/>
            <person name="Tapia R."/>
            <person name="Gilna P."/>
            <person name="Kiss H."/>
            <person name="Schmutz J."/>
            <person name="Larimer F."/>
            <person name="Land M."/>
            <person name="Kyrpides N."/>
            <person name="Ivanova N."/>
            <person name="Richardson P."/>
        </authorList>
    </citation>
    <scope>NUCLEOTIDE SEQUENCE [LARGE SCALE GENOMIC DNA]</scope>
    <source>
        <strain evidence="4">ATCC BAA-621 / DSM 15236 / T118</strain>
    </source>
</reference>
<sequence>MKTRHLSLPARGARVSPLTFALACAALVPGANAWAQTQVVKPPVAQYWMDVATLSMAGMDEMPDVPDMGALGGMMGGMTGMPGMSGVSFGATRGMMPGRWLDLAVVTQRKPAGTEATQTIPAGQNMGPSLLLLPVEAQPSVHKTGRESADEMPERPKGRILFYWGCSETVRAGQPRVLDFAKTGMEDYGKFMMGRAVRDTGAKATPGHAIWPNEKQRQKVPANASLTGEHALSGEGLPASLKFAVGQAQDFMPKLALANRGGGASATNVSWPGLPTARAYFLNAMSGSDNAGEAEMVIWSSSELPEPGWGLMDYASNANVDKWLKEKVLLPASQTQCAIPAGIFAKAQGAMLRGIAYGQELNLAHPPRPSDKRIAWEPEWVAKIRVKSMAMATLGEDGARGQPRASRSGSASQPQDNPGAPQPGAEPEKPKTPAIPGLPDVGRALKGLFGG</sequence>
<accession>Q21UY7</accession>
<dbReference type="RefSeq" id="WP_011464982.1">
    <property type="nucleotide sequence ID" value="NC_007908.1"/>
</dbReference>
<protein>
    <submittedName>
        <fullName evidence="3">Uncharacterized protein</fullName>
    </submittedName>
</protein>
<evidence type="ECO:0000313" key="3">
    <source>
        <dbReference type="EMBL" id="ABD70416.1"/>
    </source>
</evidence>
<feature type="chain" id="PRO_5004200692" evidence="2">
    <location>
        <begin position="34"/>
        <end position="451"/>
    </location>
</feature>
<dbReference type="AlphaFoldDB" id="Q21UY7"/>
<keyword evidence="4" id="KW-1185">Reference proteome</keyword>
<name>Q21UY7_ALBFT</name>
<feature type="region of interest" description="Disordered" evidence="1">
    <location>
        <begin position="396"/>
        <end position="451"/>
    </location>
</feature>
<dbReference type="eggNOG" id="ENOG502ZAP0">
    <property type="taxonomic scope" value="Bacteria"/>
</dbReference>
<dbReference type="EMBL" id="CP000267">
    <property type="protein sequence ID" value="ABD70416.1"/>
    <property type="molecule type" value="Genomic_DNA"/>
</dbReference>
<evidence type="ECO:0000313" key="4">
    <source>
        <dbReference type="Proteomes" id="UP000008332"/>
    </source>
</evidence>
<feature type="compositionally biased region" description="Polar residues" evidence="1">
    <location>
        <begin position="405"/>
        <end position="416"/>
    </location>
</feature>
<keyword evidence="2" id="KW-0732">Signal</keyword>
<organism evidence="3 4">
    <name type="scientific">Albidiferax ferrireducens (strain ATCC BAA-621 / DSM 15236 / T118)</name>
    <name type="common">Rhodoferax ferrireducens</name>
    <dbReference type="NCBI Taxonomy" id="338969"/>
    <lineage>
        <taxon>Bacteria</taxon>
        <taxon>Pseudomonadati</taxon>
        <taxon>Pseudomonadota</taxon>
        <taxon>Betaproteobacteria</taxon>
        <taxon>Burkholderiales</taxon>
        <taxon>Comamonadaceae</taxon>
        <taxon>Rhodoferax</taxon>
    </lineage>
</organism>
<dbReference type="Proteomes" id="UP000008332">
    <property type="component" value="Chromosome"/>
</dbReference>
<feature type="signal peptide" evidence="2">
    <location>
        <begin position="1"/>
        <end position="33"/>
    </location>
</feature>
<dbReference type="KEGG" id="rfr:Rfer_2700"/>
<gene>
    <name evidence="3" type="ordered locus">Rfer_2700</name>
</gene>
<dbReference type="OrthoDB" id="5971789at2"/>
<dbReference type="HOGENOM" id="CLU_051483_0_0_4"/>
<evidence type="ECO:0000256" key="1">
    <source>
        <dbReference type="SAM" id="MobiDB-lite"/>
    </source>
</evidence>